<dbReference type="AlphaFoldDB" id="A0A2T2Y7U8"/>
<name>A0A2T2Y7U8_9ENTR</name>
<proteinExistence type="predicted"/>
<organism evidence="1 2">
    <name type="scientific">Kluyvera genomosp. 2</name>
    <dbReference type="NCBI Taxonomy" id="2774054"/>
    <lineage>
        <taxon>Bacteria</taxon>
        <taxon>Pseudomonadati</taxon>
        <taxon>Pseudomonadota</taxon>
        <taxon>Gammaproteobacteria</taxon>
        <taxon>Enterobacterales</taxon>
        <taxon>Enterobacteriaceae</taxon>
        <taxon>Kluyvera</taxon>
    </lineage>
</organism>
<dbReference type="Proteomes" id="UP000240892">
    <property type="component" value="Unassembled WGS sequence"/>
</dbReference>
<sequence length="88" mass="9522">MKISLKLEDGSTQALDVATVTITLSNGETLEISAENSRRPAHLCEGITVWGGKMPTEQDSLEELKASTRALGIYPLAANTLHLFPLKK</sequence>
<comment type="caution">
    <text evidence="1">The sequence shown here is derived from an EMBL/GenBank/DDBJ whole genome shotgun (WGS) entry which is preliminary data.</text>
</comment>
<keyword evidence="2" id="KW-1185">Reference proteome</keyword>
<gene>
    <name evidence="1" type="ORF">C8256_01050</name>
</gene>
<protein>
    <submittedName>
        <fullName evidence="1">Uncharacterized protein</fullName>
    </submittedName>
</protein>
<reference evidence="1 2" key="1">
    <citation type="submission" date="2018-03" db="EMBL/GenBank/DDBJ databases">
        <title>First report of an OXA-48+CTX-M-M-producing Kluyvera ascorbata clone recovered from patients admitted in a University Hospital in Madrid, Spain.</title>
        <authorList>
            <person name="Hernandez-Garcia M."/>
            <person name="Leon-Sampedro R."/>
            <person name="Perez-Viso B."/>
            <person name="Morosini M.I."/>
            <person name="Lopez-Fresnena N."/>
            <person name="Coque T.M."/>
            <person name="Bonten M."/>
            <person name="Malhotra-Kumar S."/>
            <person name="Ruiz-Garbajosa P."/>
            <person name="Canton R."/>
        </authorList>
    </citation>
    <scope>NUCLEOTIDE SEQUENCE [LARGE SCALE GENOMIC DNA]</scope>
    <source>
        <strain evidence="1 2">KA2</strain>
    </source>
</reference>
<dbReference type="RefSeq" id="WP_106924205.1">
    <property type="nucleotide sequence ID" value="NZ_CABMMU010000001.1"/>
</dbReference>
<evidence type="ECO:0000313" key="2">
    <source>
        <dbReference type="Proteomes" id="UP000240892"/>
    </source>
</evidence>
<accession>A0A2T2Y7U8</accession>
<dbReference type="EMBL" id="PYHO01000001">
    <property type="protein sequence ID" value="PSR48610.1"/>
    <property type="molecule type" value="Genomic_DNA"/>
</dbReference>
<evidence type="ECO:0000313" key="1">
    <source>
        <dbReference type="EMBL" id="PSR48610.1"/>
    </source>
</evidence>